<dbReference type="Proteomes" id="UP000278252">
    <property type="component" value="Unassembled WGS sequence"/>
</dbReference>
<dbReference type="GO" id="GO:0003700">
    <property type="term" value="F:DNA-binding transcription factor activity"/>
    <property type="evidence" value="ECO:0007669"/>
    <property type="project" value="InterPro"/>
</dbReference>
<dbReference type="EMBL" id="JWTK01000002">
    <property type="protein sequence ID" value="OJH49708.1"/>
    <property type="molecule type" value="Genomic_DNA"/>
</dbReference>
<organism evidence="5 8">
    <name type="scientific">Methanohalophilus portucalensis FDF-1</name>
    <dbReference type="NCBI Taxonomy" id="523843"/>
    <lineage>
        <taxon>Archaea</taxon>
        <taxon>Methanobacteriati</taxon>
        <taxon>Methanobacteriota</taxon>
        <taxon>Stenosarchaea group</taxon>
        <taxon>Methanomicrobia</taxon>
        <taxon>Methanosarcinales</taxon>
        <taxon>Methanosarcinaceae</taxon>
        <taxon>Methanohalophilus</taxon>
    </lineage>
</organism>
<accession>A0A1L9C5N0</accession>
<keyword evidence="9" id="KW-1185">Reference proteome</keyword>
<dbReference type="PROSITE" id="PS01117">
    <property type="entry name" value="HTH_MARR_1"/>
    <property type="match status" value="1"/>
</dbReference>
<protein>
    <submittedName>
        <fullName evidence="6">MarR family transcriptional regulator</fullName>
    </submittedName>
    <submittedName>
        <fullName evidence="7">Transcriptional regulator, MarR family</fullName>
    </submittedName>
    <submittedName>
        <fullName evidence="5">TrmB family transcriptional regulator</fullName>
    </submittedName>
</protein>
<feature type="domain" description="HTH marR-type" evidence="4">
    <location>
        <begin position="3"/>
        <end position="139"/>
    </location>
</feature>
<evidence type="ECO:0000313" key="9">
    <source>
        <dbReference type="Proteomes" id="UP000193969"/>
    </source>
</evidence>
<evidence type="ECO:0000313" key="6">
    <source>
        <dbReference type="EMBL" id="RNI13457.1"/>
    </source>
</evidence>
<dbReference type="InterPro" id="IPR036390">
    <property type="entry name" value="WH_DNA-bd_sf"/>
</dbReference>
<sequence length="146" mass="16881">MNEDEHVHSLGAMIACLHRHNLRYLSQELEIYGIGGGQFRFLLALYHVEGIRPEELSRMLMVNRATATRALKRLEKAGYVQRVTDPKDRRALVINLTEEGHRMHRFIRQLSQKRSESMLAGFSEEEKTLFRNLLEKAISNCGEACK</sequence>
<evidence type="ECO:0000313" key="8">
    <source>
        <dbReference type="Proteomes" id="UP000185713"/>
    </source>
</evidence>
<dbReference type="AlphaFoldDB" id="A0A1L9C5N0"/>
<reference evidence="7" key="3">
    <citation type="submission" date="2017-04" db="EMBL/GenBank/DDBJ databases">
        <authorList>
            <person name="Afonso C.L."/>
            <person name="Miller P.J."/>
            <person name="Scott M.A."/>
            <person name="Spackman E."/>
            <person name="Goraichik I."/>
            <person name="Dimitrov K.M."/>
            <person name="Suarez D.L."/>
            <person name="Swayne D.E."/>
        </authorList>
    </citation>
    <scope>NUCLEOTIDE SEQUENCE [LARGE SCALE GENOMIC DNA]</scope>
    <source>
        <strain evidence="7">FDF-1</strain>
    </source>
</reference>
<evidence type="ECO:0000256" key="3">
    <source>
        <dbReference type="ARBA" id="ARBA00023163"/>
    </source>
</evidence>
<evidence type="ECO:0000313" key="10">
    <source>
        <dbReference type="Proteomes" id="UP000278252"/>
    </source>
</evidence>
<proteinExistence type="predicted"/>
<evidence type="ECO:0000313" key="5">
    <source>
        <dbReference type="EMBL" id="OJH49708.1"/>
    </source>
</evidence>
<dbReference type="EMBL" id="FXBN01000001">
    <property type="protein sequence ID" value="SMH34396.1"/>
    <property type="molecule type" value="Genomic_DNA"/>
</dbReference>
<gene>
    <name evidence="6" type="ORF">EFE41_02450</name>
    <name evidence="5" type="ORF">MPF_0496</name>
    <name evidence="7" type="ORF">SAMN06264941_0844</name>
</gene>
<evidence type="ECO:0000259" key="4">
    <source>
        <dbReference type="PROSITE" id="PS50995"/>
    </source>
</evidence>
<reference evidence="6 10" key="4">
    <citation type="submission" date="2018-10" db="EMBL/GenBank/DDBJ databases">
        <title>Cultivation of a novel Methanohalophilus strain from Kebrit Deep of the Red Sea and a genomic comparison of members of the genus Methanohalophilus.</title>
        <authorList>
            <person name="Guan Y."/>
            <person name="Ngugi D.K."/>
            <person name="Stingl U."/>
        </authorList>
    </citation>
    <scope>NUCLEOTIDE SEQUENCE [LARGE SCALE GENOMIC DNA]</scope>
    <source>
        <strain evidence="6 10">DSM 7471</strain>
    </source>
</reference>
<name>A0A1L9C5N0_9EURY</name>
<dbReference type="Pfam" id="PF12802">
    <property type="entry name" value="MarR_2"/>
    <property type="match status" value="1"/>
</dbReference>
<dbReference type="InterPro" id="IPR036388">
    <property type="entry name" value="WH-like_DNA-bd_sf"/>
</dbReference>
<dbReference type="RefSeq" id="WP_084006252.1">
    <property type="nucleotide sequence ID" value="NZ_FXBN01000001.1"/>
</dbReference>
<dbReference type="InterPro" id="IPR023187">
    <property type="entry name" value="Tscrpt_reg_MarR-type_CS"/>
</dbReference>
<evidence type="ECO:0000256" key="1">
    <source>
        <dbReference type="ARBA" id="ARBA00023015"/>
    </source>
</evidence>
<dbReference type="EMBL" id="RJJH01000001">
    <property type="protein sequence ID" value="RNI13457.1"/>
    <property type="molecule type" value="Genomic_DNA"/>
</dbReference>
<evidence type="ECO:0000313" key="7">
    <source>
        <dbReference type="EMBL" id="SMH34396.1"/>
    </source>
</evidence>
<reference evidence="9" key="2">
    <citation type="submission" date="2017-04" db="EMBL/GenBank/DDBJ databases">
        <authorList>
            <person name="Varghese N."/>
            <person name="Submissions S."/>
        </authorList>
    </citation>
    <scope>NUCLEOTIDE SEQUENCE [LARGE SCALE GENOMIC DNA]</scope>
    <source>
        <strain evidence="9">FDF-1</strain>
    </source>
</reference>
<reference evidence="5 8" key="1">
    <citation type="submission" date="2014-12" db="EMBL/GenBank/DDBJ databases">
        <title>The genome sequence of Methanohalophilus portucalensis strain FDF1.</title>
        <authorList>
            <person name="Lai M.-C."/>
            <person name="Lai S.-J."/>
        </authorList>
    </citation>
    <scope>NUCLEOTIDE SEQUENCE [LARGE SCALE GENOMIC DNA]</scope>
    <source>
        <strain evidence="5 8">FDF-1</strain>
    </source>
</reference>
<keyword evidence="3" id="KW-0804">Transcription</keyword>
<dbReference type="Proteomes" id="UP000193969">
    <property type="component" value="Unassembled WGS sequence"/>
</dbReference>
<dbReference type="InterPro" id="IPR000835">
    <property type="entry name" value="HTH_MarR-typ"/>
</dbReference>
<dbReference type="PRINTS" id="PR00598">
    <property type="entry name" value="HTHMARR"/>
</dbReference>
<dbReference type="PANTHER" id="PTHR42756">
    <property type="entry name" value="TRANSCRIPTIONAL REGULATOR, MARR"/>
    <property type="match status" value="1"/>
</dbReference>
<dbReference type="Gene3D" id="1.10.10.10">
    <property type="entry name" value="Winged helix-like DNA-binding domain superfamily/Winged helix DNA-binding domain"/>
    <property type="match status" value="1"/>
</dbReference>
<dbReference type="SMART" id="SM00347">
    <property type="entry name" value="HTH_MARR"/>
    <property type="match status" value="1"/>
</dbReference>
<dbReference type="PANTHER" id="PTHR42756:SF1">
    <property type="entry name" value="TRANSCRIPTIONAL REPRESSOR OF EMRAB OPERON"/>
    <property type="match status" value="1"/>
</dbReference>
<dbReference type="SUPFAM" id="SSF46785">
    <property type="entry name" value="Winged helix' DNA-binding domain"/>
    <property type="match status" value="1"/>
</dbReference>
<dbReference type="PROSITE" id="PS50995">
    <property type="entry name" value="HTH_MARR_2"/>
    <property type="match status" value="1"/>
</dbReference>
<dbReference type="OrthoDB" id="10712at2157"/>
<keyword evidence="1" id="KW-0805">Transcription regulation</keyword>
<dbReference type="STRING" id="523843.SAMN06264941_0844"/>
<dbReference type="Proteomes" id="UP000185713">
    <property type="component" value="Unassembled WGS sequence"/>
</dbReference>
<evidence type="ECO:0000256" key="2">
    <source>
        <dbReference type="ARBA" id="ARBA00023125"/>
    </source>
</evidence>
<keyword evidence="2" id="KW-0238">DNA-binding</keyword>
<dbReference type="GO" id="GO:0003677">
    <property type="term" value="F:DNA binding"/>
    <property type="evidence" value="ECO:0007669"/>
    <property type="project" value="UniProtKB-KW"/>
</dbReference>